<keyword evidence="5" id="KW-0067">ATP-binding</keyword>
<dbReference type="Proteomes" id="UP000784294">
    <property type="component" value="Unassembled WGS sequence"/>
</dbReference>
<dbReference type="GO" id="GO:0004674">
    <property type="term" value="F:protein serine/threonine kinase activity"/>
    <property type="evidence" value="ECO:0007669"/>
    <property type="project" value="UniProtKB-KW"/>
</dbReference>
<evidence type="ECO:0000256" key="4">
    <source>
        <dbReference type="ARBA" id="ARBA00022777"/>
    </source>
</evidence>
<reference evidence="8" key="1">
    <citation type="submission" date="2018-11" db="EMBL/GenBank/DDBJ databases">
        <authorList>
            <consortium name="Pathogen Informatics"/>
        </authorList>
    </citation>
    <scope>NUCLEOTIDE SEQUENCE</scope>
</reference>
<comment type="caution">
    <text evidence="8">The sequence shown here is derived from an EMBL/GenBank/DDBJ whole genome shotgun (WGS) entry which is preliminary data.</text>
</comment>
<dbReference type="CDD" id="cd05117">
    <property type="entry name" value="STKc_CAMK"/>
    <property type="match status" value="1"/>
</dbReference>
<dbReference type="PROSITE" id="PS50011">
    <property type="entry name" value="PROTEIN_KINASE_DOM"/>
    <property type="match status" value="1"/>
</dbReference>
<keyword evidence="1" id="KW-0723">Serine/threonine-protein kinase</keyword>
<name>A0A3S5CKP9_9PLAT</name>
<evidence type="ECO:0000256" key="3">
    <source>
        <dbReference type="ARBA" id="ARBA00022741"/>
    </source>
</evidence>
<dbReference type="PROSITE" id="PS00108">
    <property type="entry name" value="PROTEIN_KINASE_ST"/>
    <property type="match status" value="1"/>
</dbReference>
<keyword evidence="4" id="KW-0418">Kinase</keyword>
<gene>
    <name evidence="8" type="ORF">PXEA_LOCUS9772</name>
</gene>
<dbReference type="PANTHER" id="PTHR24347">
    <property type="entry name" value="SERINE/THREONINE-PROTEIN KINASE"/>
    <property type="match status" value="1"/>
</dbReference>
<accession>A0A3S5CKP9</accession>
<keyword evidence="9" id="KW-1185">Reference proteome</keyword>
<dbReference type="Gene3D" id="1.10.510.10">
    <property type="entry name" value="Transferase(Phosphotransferase) domain 1"/>
    <property type="match status" value="1"/>
</dbReference>
<dbReference type="InterPro" id="IPR000719">
    <property type="entry name" value="Prot_kinase_dom"/>
</dbReference>
<feature type="transmembrane region" description="Helical" evidence="6">
    <location>
        <begin position="517"/>
        <end position="539"/>
    </location>
</feature>
<keyword evidence="6" id="KW-1133">Transmembrane helix</keyword>
<keyword evidence="2" id="KW-0808">Transferase</keyword>
<dbReference type="SUPFAM" id="SSF56112">
    <property type="entry name" value="Protein kinase-like (PK-like)"/>
    <property type="match status" value="1"/>
</dbReference>
<evidence type="ECO:0000256" key="5">
    <source>
        <dbReference type="ARBA" id="ARBA00022840"/>
    </source>
</evidence>
<dbReference type="EMBL" id="CAAALY010028035">
    <property type="protein sequence ID" value="VEL16332.1"/>
    <property type="molecule type" value="Genomic_DNA"/>
</dbReference>
<protein>
    <recommendedName>
        <fullName evidence="7">Protein kinase domain-containing protein</fullName>
    </recommendedName>
</protein>
<evidence type="ECO:0000313" key="8">
    <source>
        <dbReference type="EMBL" id="VEL16332.1"/>
    </source>
</evidence>
<dbReference type="SMART" id="SM00220">
    <property type="entry name" value="S_TKc"/>
    <property type="match status" value="1"/>
</dbReference>
<keyword evidence="6" id="KW-0812">Transmembrane</keyword>
<sequence length="561" mass="64461">MVPVGRFSPFLLRFSWRASVVSHLYANYHLLLHRPFFRRMSRKTPQQREASRKAKIDPLRSDRYKIMSRLGDGGFCEVFKAKDNQTGRYVAIKRVDRSKPTYQKYSAREVERKIKRLMYREATIMRALDHPNLVKLFDLVDETEQIYLVMELAEGGELFDRIIKRGKFSERDAAIIIAQIISGIKYMHDSGYVHRDIKPENILFETQHDDSKLLITDFGLSRELQPKMMTNCGTVDYSAPELLKSKLTKGGYGPEVDNWSIGVVSYILLCGYPPFYSINQDDGEIKKQIMAGIYHFHHPHWDHISKSAKAFIASLLKADPEERATLEQAITHPWIKLESSSTLDIYPLIESSMRDTLAKQRWRCLGLAANAINLFTMASPTLSSRFSTPRTQAPALYSPLNLYFSSSIHFDFVSRSFAKSQPIRHSIYPPIYISIFLSIYTAKHPSIHLAFTPFCQLALNLSNSPSIHQSISLTFYPSVHRFIYPSIKLSFSASLHVAFAFLIFRNLAISLSTNLPLHLSISSFFYIFTYLYIHLYIHLYRHTSISSSRSHAILPTSSQSL</sequence>
<evidence type="ECO:0000313" key="9">
    <source>
        <dbReference type="Proteomes" id="UP000784294"/>
    </source>
</evidence>
<proteinExistence type="predicted"/>
<evidence type="ECO:0000259" key="7">
    <source>
        <dbReference type="PROSITE" id="PS50011"/>
    </source>
</evidence>
<dbReference type="GO" id="GO:0005524">
    <property type="term" value="F:ATP binding"/>
    <property type="evidence" value="ECO:0007669"/>
    <property type="project" value="UniProtKB-KW"/>
</dbReference>
<keyword evidence="6" id="KW-0472">Membrane</keyword>
<keyword evidence="3" id="KW-0547">Nucleotide-binding</keyword>
<dbReference type="Pfam" id="PF00069">
    <property type="entry name" value="Pkinase"/>
    <property type="match status" value="1"/>
</dbReference>
<feature type="domain" description="Protein kinase" evidence="7">
    <location>
        <begin position="64"/>
        <end position="335"/>
    </location>
</feature>
<dbReference type="InterPro" id="IPR008271">
    <property type="entry name" value="Ser/Thr_kinase_AS"/>
</dbReference>
<evidence type="ECO:0000256" key="6">
    <source>
        <dbReference type="SAM" id="Phobius"/>
    </source>
</evidence>
<feature type="transmembrane region" description="Helical" evidence="6">
    <location>
        <begin position="489"/>
        <end position="511"/>
    </location>
</feature>
<dbReference type="InterPro" id="IPR011009">
    <property type="entry name" value="Kinase-like_dom_sf"/>
</dbReference>
<dbReference type="AlphaFoldDB" id="A0A3S5CKP9"/>
<evidence type="ECO:0000256" key="2">
    <source>
        <dbReference type="ARBA" id="ARBA00022679"/>
    </source>
</evidence>
<dbReference type="OrthoDB" id="40902at2759"/>
<evidence type="ECO:0000256" key="1">
    <source>
        <dbReference type="ARBA" id="ARBA00022527"/>
    </source>
</evidence>
<dbReference type="FunFam" id="1.10.510.10:FF:000026">
    <property type="entry name" value="Calcium/calmodulin-dependent protein kinase type 1"/>
    <property type="match status" value="1"/>
</dbReference>
<organism evidence="8 9">
    <name type="scientific">Protopolystoma xenopodis</name>
    <dbReference type="NCBI Taxonomy" id="117903"/>
    <lineage>
        <taxon>Eukaryota</taxon>
        <taxon>Metazoa</taxon>
        <taxon>Spiralia</taxon>
        <taxon>Lophotrochozoa</taxon>
        <taxon>Platyhelminthes</taxon>
        <taxon>Monogenea</taxon>
        <taxon>Polyopisthocotylea</taxon>
        <taxon>Polystomatidea</taxon>
        <taxon>Polystomatidae</taxon>
        <taxon>Protopolystoma</taxon>
    </lineage>
</organism>